<reference evidence="4" key="1">
    <citation type="submission" date="2022-10" db="EMBL/GenBank/DDBJ databases">
        <authorList>
            <person name="Chen Y."/>
            <person name="Dougan E. K."/>
            <person name="Chan C."/>
            <person name="Rhodes N."/>
            <person name="Thang M."/>
        </authorList>
    </citation>
    <scope>NUCLEOTIDE SEQUENCE</scope>
</reference>
<evidence type="ECO:0000313" key="7">
    <source>
        <dbReference type="Proteomes" id="UP001152797"/>
    </source>
</evidence>
<dbReference type="EMBL" id="CAMXCT020001188">
    <property type="protein sequence ID" value="CAL1141027.1"/>
    <property type="molecule type" value="Genomic_DNA"/>
</dbReference>
<dbReference type="PANTHER" id="PTHR11851:SF49">
    <property type="entry name" value="MITOCHONDRIAL-PROCESSING PEPTIDASE SUBUNIT ALPHA"/>
    <property type="match status" value="1"/>
</dbReference>
<gene>
    <name evidence="4" type="ORF">C1SCF055_LOCUS14907</name>
</gene>
<dbReference type="AlphaFoldDB" id="A0A9P1FVA3"/>
<dbReference type="PANTHER" id="PTHR11851">
    <property type="entry name" value="METALLOPROTEASE"/>
    <property type="match status" value="1"/>
</dbReference>
<evidence type="ECO:0000256" key="2">
    <source>
        <dbReference type="ARBA" id="ARBA00007261"/>
    </source>
</evidence>
<comment type="caution">
    <text evidence="4">The sequence shown here is derived from an EMBL/GenBank/DDBJ whole genome shotgun (WGS) entry which is preliminary data.</text>
</comment>
<dbReference type="EMBL" id="CAMXCT010001188">
    <property type="protein sequence ID" value="CAI3987652.1"/>
    <property type="molecule type" value="Genomic_DNA"/>
</dbReference>
<feature type="non-terminal residue" evidence="4">
    <location>
        <position position="1"/>
    </location>
</feature>
<dbReference type="InterPro" id="IPR007863">
    <property type="entry name" value="Peptidase_M16_C"/>
</dbReference>
<reference evidence="5" key="2">
    <citation type="submission" date="2024-04" db="EMBL/GenBank/DDBJ databases">
        <authorList>
            <person name="Chen Y."/>
            <person name="Shah S."/>
            <person name="Dougan E. K."/>
            <person name="Thang M."/>
            <person name="Chan C."/>
        </authorList>
    </citation>
    <scope>NUCLEOTIDE SEQUENCE [LARGE SCALE GENOMIC DNA]</scope>
</reference>
<evidence type="ECO:0000256" key="1">
    <source>
        <dbReference type="ARBA" id="ARBA00002123"/>
    </source>
</evidence>
<accession>A0A9P1FVA3</accession>
<dbReference type="InterPro" id="IPR050361">
    <property type="entry name" value="MPP/UQCRC_Complex"/>
</dbReference>
<evidence type="ECO:0000313" key="6">
    <source>
        <dbReference type="EMBL" id="CAL4774964.1"/>
    </source>
</evidence>
<evidence type="ECO:0000259" key="3">
    <source>
        <dbReference type="Pfam" id="PF05193"/>
    </source>
</evidence>
<sequence>EDLPLCTPENIKKFIAEECTPDRLTVVGVNVDFQELCKWTARSFAEQGHSLNAAGGSPEVVQPAKYTGGEIRMARPNPLCHLIYGWEVPGGWNGQWLAAVTVLQMFLGGGGSFSTGGPGKGMHTRLYTDVLNRHHWAESCQASSVMYIDSGLLTVYATVMPQYGDRFHEVLARIFEGVSKMTKTELERAKNALKSSIHMNLEMRAVMMEDMGRQMVLSGKVGTAQEFTRMVDAITKEDLLEVLRVCLKSPVSFVAFGAIEKVSPYAEIAKRFSTVVV</sequence>
<dbReference type="SUPFAM" id="SSF63411">
    <property type="entry name" value="LuxS/MPP-like metallohydrolase"/>
    <property type="match status" value="1"/>
</dbReference>
<dbReference type="GO" id="GO:0046872">
    <property type="term" value="F:metal ion binding"/>
    <property type="evidence" value="ECO:0007669"/>
    <property type="project" value="InterPro"/>
</dbReference>
<proteinExistence type="inferred from homology"/>
<organism evidence="4">
    <name type="scientific">Cladocopium goreaui</name>
    <dbReference type="NCBI Taxonomy" id="2562237"/>
    <lineage>
        <taxon>Eukaryota</taxon>
        <taxon>Sar</taxon>
        <taxon>Alveolata</taxon>
        <taxon>Dinophyceae</taxon>
        <taxon>Suessiales</taxon>
        <taxon>Symbiodiniaceae</taxon>
        <taxon>Cladocopium</taxon>
    </lineage>
</organism>
<dbReference type="Gene3D" id="3.30.830.10">
    <property type="entry name" value="Metalloenzyme, LuxS/M16 peptidase-like"/>
    <property type="match status" value="1"/>
</dbReference>
<dbReference type="GO" id="GO:0005739">
    <property type="term" value="C:mitochondrion"/>
    <property type="evidence" value="ECO:0007669"/>
    <property type="project" value="TreeGrafter"/>
</dbReference>
<dbReference type="InterPro" id="IPR011249">
    <property type="entry name" value="Metalloenz_LuxS/M16"/>
</dbReference>
<protein>
    <submittedName>
        <fullName evidence="6">Alpha-MPP</fullName>
    </submittedName>
</protein>
<feature type="domain" description="Peptidase M16 C-terminal" evidence="3">
    <location>
        <begin position="7"/>
        <end position="193"/>
    </location>
</feature>
<comment type="similarity">
    <text evidence="2">Belongs to the peptidase M16 family.</text>
</comment>
<dbReference type="EMBL" id="CAMXCT030001188">
    <property type="protein sequence ID" value="CAL4774964.1"/>
    <property type="molecule type" value="Genomic_DNA"/>
</dbReference>
<evidence type="ECO:0000313" key="5">
    <source>
        <dbReference type="EMBL" id="CAL1141027.1"/>
    </source>
</evidence>
<name>A0A9P1FVA3_9DINO</name>
<dbReference type="OrthoDB" id="10251424at2759"/>
<dbReference type="Proteomes" id="UP001152797">
    <property type="component" value="Unassembled WGS sequence"/>
</dbReference>
<comment type="function">
    <text evidence="1">Substrate recognition and binding subunit of the essential mitochondrial processing protease (MPP), which cleaves the mitochondrial sequence off newly imported precursors proteins.</text>
</comment>
<evidence type="ECO:0000313" key="4">
    <source>
        <dbReference type="EMBL" id="CAI3987652.1"/>
    </source>
</evidence>
<keyword evidence="7" id="KW-1185">Reference proteome</keyword>
<dbReference type="Pfam" id="PF05193">
    <property type="entry name" value="Peptidase_M16_C"/>
    <property type="match status" value="1"/>
</dbReference>